<evidence type="ECO:0000256" key="1">
    <source>
        <dbReference type="SAM" id="Phobius"/>
    </source>
</evidence>
<keyword evidence="1" id="KW-0472">Membrane</keyword>
<keyword evidence="1" id="KW-0812">Transmembrane</keyword>
<keyword evidence="1" id="KW-1133">Transmembrane helix</keyword>
<gene>
    <name evidence="3" type="ORF">RM706_16055</name>
</gene>
<reference evidence="3 4" key="1">
    <citation type="submission" date="2023-09" db="EMBL/GenBank/DDBJ databases">
        <authorList>
            <person name="Rey-Velasco X."/>
        </authorList>
    </citation>
    <scope>NUCLEOTIDE SEQUENCE [LARGE SCALE GENOMIC DNA]</scope>
    <source>
        <strain evidence="3 4">F388</strain>
    </source>
</reference>
<dbReference type="Pfam" id="PF14258">
    <property type="entry name" value="DUF4350"/>
    <property type="match status" value="1"/>
</dbReference>
<comment type="caution">
    <text evidence="3">The sequence shown here is derived from an EMBL/GenBank/DDBJ whole genome shotgun (WGS) entry which is preliminary data.</text>
</comment>
<feature type="domain" description="DUF4350" evidence="2">
    <location>
        <begin position="40"/>
        <end position="235"/>
    </location>
</feature>
<name>A0ABU3AF50_9FLAO</name>
<sequence>MDKRSKIILGLFAVVLLSIIITEITSPKPLNWRPSYTAADKIPFGCFVFYNELSQLFSESEITTVEESVYDVLVNSDSTKTSNYFFVNDNIDLDKQETNQLLKYAAQGNSVFIAASSFSYFLKDTLNIDIDYEYTLLEDTVTVDLTHKDFKEENFLFSRGINKAHFISVDTLNTTVLGHLKYEQKNELTGSVEEIVRKPNFIKTNFGKGQFFVNTTPQAFSNYYMLRGNEDYAAHTLSYLNNADLYWDNYKKAGRVVITSPMRFVLNQTALKWGYYLTMVGLLLFVIFKAKREQRIIPVINPLENSSVEFARTVGSLYHQNKDYTDLITKKLSYFLAFLRNRYYLDTSTLNEKTIQILAAKSGKSLEEVKKLIEYIIYLKNKAMHSEQNLIELNKKITAFKN</sequence>
<evidence type="ECO:0000259" key="2">
    <source>
        <dbReference type="Pfam" id="PF14258"/>
    </source>
</evidence>
<dbReference type="Proteomes" id="UP001255246">
    <property type="component" value="Unassembled WGS sequence"/>
</dbReference>
<dbReference type="EMBL" id="JAVRHR010000007">
    <property type="protein sequence ID" value="MDT0608553.1"/>
    <property type="molecule type" value="Genomic_DNA"/>
</dbReference>
<evidence type="ECO:0000313" key="3">
    <source>
        <dbReference type="EMBL" id="MDT0608553.1"/>
    </source>
</evidence>
<dbReference type="InterPro" id="IPR025646">
    <property type="entry name" value="DUF4350"/>
</dbReference>
<organism evidence="3 4">
    <name type="scientific">Croceitalea rosinachiae</name>
    <dbReference type="NCBI Taxonomy" id="3075596"/>
    <lineage>
        <taxon>Bacteria</taxon>
        <taxon>Pseudomonadati</taxon>
        <taxon>Bacteroidota</taxon>
        <taxon>Flavobacteriia</taxon>
        <taxon>Flavobacteriales</taxon>
        <taxon>Flavobacteriaceae</taxon>
        <taxon>Croceitalea</taxon>
    </lineage>
</organism>
<feature type="transmembrane region" description="Helical" evidence="1">
    <location>
        <begin position="273"/>
        <end position="290"/>
    </location>
</feature>
<evidence type="ECO:0000313" key="4">
    <source>
        <dbReference type="Proteomes" id="UP001255246"/>
    </source>
</evidence>
<protein>
    <submittedName>
        <fullName evidence="3">DUF4350 domain-containing protein</fullName>
    </submittedName>
</protein>
<accession>A0ABU3AF50</accession>
<keyword evidence="4" id="KW-1185">Reference proteome</keyword>
<dbReference type="RefSeq" id="WP_311353289.1">
    <property type="nucleotide sequence ID" value="NZ_JAVRHR010000007.1"/>
</dbReference>
<proteinExistence type="predicted"/>